<dbReference type="PANTHER" id="PTHR45339">
    <property type="entry name" value="HYBRID SIGNAL TRANSDUCTION HISTIDINE KINASE J"/>
    <property type="match status" value="1"/>
</dbReference>
<dbReference type="Gene3D" id="3.40.50.2300">
    <property type="match status" value="1"/>
</dbReference>
<evidence type="ECO:0000259" key="4">
    <source>
        <dbReference type="PROSITE" id="PS50110"/>
    </source>
</evidence>
<protein>
    <submittedName>
        <fullName evidence="5">Response regulator</fullName>
    </submittedName>
</protein>
<keyword evidence="2" id="KW-0902">Two-component regulatory system</keyword>
<dbReference type="RefSeq" id="WP_207988044.1">
    <property type="nucleotide sequence ID" value="NZ_CP071794.1"/>
</dbReference>
<dbReference type="InterPro" id="IPR001789">
    <property type="entry name" value="Sig_transdc_resp-reg_receiver"/>
</dbReference>
<dbReference type="Pfam" id="PF00072">
    <property type="entry name" value="Response_reg"/>
    <property type="match status" value="1"/>
</dbReference>
<organism evidence="5 6">
    <name type="scientific">Parasphingorhabdus cellanae</name>
    <dbReference type="NCBI Taxonomy" id="2806553"/>
    <lineage>
        <taxon>Bacteria</taxon>
        <taxon>Pseudomonadati</taxon>
        <taxon>Pseudomonadota</taxon>
        <taxon>Alphaproteobacteria</taxon>
        <taxon>Sphingomonadales</taxon>
        <taxon>Sphingomonadaceae</taxon>
        <taxon>Parasphingorhabdus</taxon>
    </lineage>
</organism>
<dbReference type="Proteomes" id="UP000663923">
    <property type="component" value="Chromosome"/>
</dbReference>
<evidence type="ECO:0000313" key="6">
    <source>
        <dbReference type="Proteomes" id="UP000663923"/>
    </source>
</evidence>
<keyword evidence="1 3" id="KW-0597">Phosphoprotein</keyword>
<sequence length="267" mass="29451">MPTDQRENQSINHLRVSREEKSKGRLLLVEDHDVNRILIQTMTESLGYNTQLAMDGAEAVAVIDDAYSTDSPIDLVLMDVQMPFMDGYEATRMIRASGVSGESLPIVAITANAYKEDVDCCFASGMQDHIAKPVMIPELQKMLSKWIPDRAGEVADQASLPPSSLADNDSYMSEDLDVRYLARRDQAMSSLASLVRIGTFSDRALKETCNHLHDLIGTAALFGEAELGAKARQLEKGIISWKLADRPKKIRKAVADMMVTAQHGRPA</sequence>
<reference evidence="5 6" key="1">
    <citation type="submission" date="2021-03" db="EMBL/GenBank/DDBJ databases">
        <title>Complete genome of Parasphingorhabdus_sp.JHSY0214.</title>
        <authorList>
            <person name="Yoo J.H."/>
            <person name="Bae J.W."/>
        </authorList>
    </citation>
    <scope>NUCLEOTIDE SEQUENCE [LARGE SCALE GENOMIC DNA]</scope>
    <source>
        <strain evidence="5 6">JHSY0214</strain>
    </source>
</reference>
<dbReference type="SMART" id="SM00448">
    <property type="entry name" value="REC"/>
    <property type="match status" value="1"/>
</dbReference>
<dbReference type="PROSITE" id="PS50110">
    <property type="entry name" value="RESPONSE_REGULATORY"/>
    <property type="match status" value="1"/>
</dbReference>
<feature type="modified residue" description="4-aspartylphosphate" evidence="3">
    <location>
        <position position="79"/>
    </location>
</feature>
<evidence type="ECO:0000256" key="2">
    <source>
        <dbReference type="ARBA" id="ARBA00023012"/>
    </source>
</evidence>
<keyword evidence="6" id="KW-1185">Reference proteome</keyword>
<evidence type="ECO:0000256" key="1">
    <source>
        <dbReference type="ARBA" id="ARBA00022553"/>
    </source>
</evidence>
<dbReference type="InterPro" id="IPR011006">
    <property type="entry name" value="CheY-like_superfamily"/>
</dbReference>
<dbReference type="EMBL" id="CP071794">
    <property type="protein sequence ID" value="QTD56222.1"/>
    <property type="molecule type" value="Genomic_DNA"/>
</dbReference>
<evidence type="ECO:0000256" key="3">
    <source>
        <dbReference type="PROSITE-ProRule" id="PRU00169"/>
    </source>
</evidence>
<name>A0ABX7T6S9_9SPHN</name>
<feature type="domain" description="Response regulatory" evidence="4">
    <location>
        <begin position="25"/>
        <end position="147"/>
    </location>
</feature>
<evidence type="ECO:0000313" key="5">
    <source>
        <dbReference type="EMBL" id="QTD56222.1"/>
    </source>
</evidence>
<dbReference type="SUPFAM" id="SSF52172">
    <property type="entry name" value="CheY-like"/>
    <property type="match status" value="1"/>
</dbReference>
<accession>A0ABX7T6S9</accession>
<proteinExistence type="predicted"/>
<dbReference type="PANTHER" id="PTHR45339:SF1">
    <property type="entry name" value="HYBRID SIGNAL TRANSDUCTION HISTIDINE KINASE J"/>
    <property type="match status" value="1"/>
</dbReference>
<dbReference type="CDD" id="cd17546">
    <property type="entry name" value="REC_hyHK_CKI1_RcsC-like"/>
    <property type="match status" value="1"/>
</dbReference>
<gene>
    <name evidence="5" type="ORF">J4G78_01030</name>
</gene>